<evidence type="ECO:0000256" key="3">
    <source>
        <dbReference type="ARBA" id="ARBA00022777"/>
    </source>
</evidence>
<dbReference type="PROSITE" id="PS00108">
    <property type="entry name" value="PROTEIN_KINASE_ST"/>
    <property type="match status" value="1"/>
</dbReference>
<dbReference type="Pfam" id="PF13432">
    <property type="entry name" value="TPR_16"/>
    <property type="match status" value="1"/>
</dbReference>
<keyword evidence="2 6" id="KW-0547">Nucleotide-binding</keyword>
<evidence type="ECO:0000256" key="7">
    <source>
        <dbReference type="SAM" id="Phobius"/>
    </source>
</evidence>
<proteinExistence type="predicted"/>
<evidence type="ECO:0000256" key="1">
    <source>
        <dbReference type="ARBA" id="ARBA00022679"/>
    </source>
</evidence>
<organism evidence="9 10">
    <name type="scientific">Intestinibacter bartlettii</name>
    <dbReference type="NCBI Taxonomy" id="261299"/>
    <lineage>
        <taxon>Bacteria</taxon>
        <taxon>Bacillati</taxon>
        <taxon>Bacillota</taxon>
        <taxon>Clostridia</taxon>
        <taxon>Peptostreptococcales</taxon>
        <taxon>Peptostreptococcaceae</taxon>
        <taxon>Intestinibacter</taxon>
    </lineage>
</organism>
<keyword evidence="7" id="KW-0812">Transmembrane</keyword>
<evidence type="ECO:0000256" key="5">
    <source>
        <dbReference type="PROSITE-ProRule" id="PRU00339"/>
    </source>
</evidence>
<reference evidence="9 10" key="1">
    <citation type="submission" date="2021-06" db="EMBL/GenBank/DDBJ databases">
        <authorList>
            <person name="Sun Q."/>
            <person name="Li D."/>
        </authorList>
    </citation>
    <scope>NUCLEOTIDE SEQUENCE [LARGE SCALE GENOMIC DNA]</scope>
    <source>
        <strain evidence="9 10">N19</strain>
    </source>
</reference>
<dbReference type="CDD" id="cd14014">
    <property type="entry name" value="STKc_PknB_like"/>
    <property type="match status" value="1"/>
</dbReference>
<keyword evidence="3 9" id="KW-0418">Kinase</keyword>
<keyword evidence="4 6" id="KW-0067">ATP-binding</keyword>
<comment type="caution">
    <text evidence="9">The sequence shown here is derived from an EMBL/GenBank/DDBJ whole genome shotgun (WGS) entry which is preliminary data.</text>
</comment>
<dbReference type="PANTHER" id="PTHR43289">
    <property type="entry name" value="MITOGEN-ACTIVATED PROTEIN KINASE KINASE KINASE 20-RELATED"/>
    <property type="match status" value="1"/>
</dbReference>
<feature type="binding site" evidence="6">
    <location>
        <position position="37"/>
    </location>
    <ligand>
        <name>ATP</name>
        <dbReference type="ChEBI" id="CHEBI:30616"/>
    </ligand>
</feature>
<gene>
    <name evidence="9" type="ORF">KQI20_12910</name>
</gene>
<accession>A0ABS6DZS9</accession>
<keyword evidence="1" id="KW-0808">Transferase</keyword>
<dbReference type="InterPro" id="IPR000719">
    <property type="entry name" value="Prot_kinase_dom"/>
</dbReference>
<feature type="repeat" description="TPR" evidence="5">
    <location>
        <begin position="372"/>
        <end position="405"/>
    </location>
</feature>
<protein>
    <submittedName>
        <fullName evidence="9">Protein kinase</fullName>
    </submittedName>
</protein>
<dbReference type="InterPro" id="IPR008271">
    <property type="entry name" value="Ser/Thr_kinase_AS"/>
</dbReference>
<dbReference type="SMART" id="SM00028">
    <property type="entry name" value="TPR"/>
    <property type="match status" value="4"/>
</dbReference>
<dbReference type="PROSITE" id="PS50011">
    <property type="entry name" value="PROTEIN_KINASE_DOM"/>
    <property type="match status" value="1"/>
</dbReference>
<dbReference type="RefSeq" id="WP_216571953.1">
    <property type="nucleotide sequence ID" value="NZ_JAHLOQ010000050.1"/>
</dbReference>
<dbReference type="Pfam" id="PF00069">
    <property type="entry name" value="Pkinase"/>
    <property type="match status" value="1"/>
</dbReference>
<dbReference type="PROSITE" id="PS00107">
    <property type="entry name" value="PROTEIN_KINASE_ATP"/>
    <property type="match status" value="1"/>
</dbReference>
<evidence type="ECO:0000259" key="8">
    <source>
        <dbReference type="PROSITE" id="PS50011"/>
    </source>
</evidence>
<dbReference type="GO" id="GO:0016301">
    <property type="term" value="F:kinase activity"/>
    <property type="evidence" value="ECO:0007669"/>
    <property type="project" value="UniProtKB-KW"/>
</dbReference>
<evidence type="ECO:0000256" key="4">
    <source>
        <dbReference type="ARBA" id="ARBA00022840"/>
    </source>
</evidence>
<evidence type="ECO:0000313" key="9">
    <source>
        <dbReference type="EMBL" id="MBU5337344.1"/>
    </source>
</evidence>
<dbReference type="Proteomes" id="UP001196301">
    <property type="component" value="Unassembled WGS sequence"/>
</dbReference>
<keyword evidence="7" id="KW-1133">Transmembrane helix</keyword>
<dbReference type="InterPro" id="IPR019734">
    <property type="entry name" value="TPR_rpt"/>
</dbReference>
<sequence length="649" mass="74586">MNILFNKYKIVKKIGQGGMGSVYLAQNISLGTFWAIKIIDKRRSKEFDLLAEPNMLKRLNHPALPRIIDIEQDNNYLYIIEDYIDGVPLDRELAQRGQFSEALVVDWAKQLCNVLLYLHNQRPNPIIYRDMKPSNIIIARDNTVKLIDFGIAREFKTDSLSDTSYMGTRGYAAPEQYGKSQTDERTDIYSLGVTLYHLLTGKNPGDLLYDFRPIRQYNSHLSEGIEYIINKCVQNRPDQRYQNVNELLYDLENIYKLNKGYRENKQKEFLKKVSKVALVFIFVGMIIFGIKAFLGNTTSKYDNLIDKGNECLEMGNLEEAQSNFEEAGKIMSNDPAYVIGNANVYYQQGNYDFCLQYLIDYGNENQDILNNPDYNFVMGNAYYKQNNWTGAIQYFSNAVDFATDNENYSEKINEYKADLAKAYVKDNQIDAAEQVMNSIPEGNDDYVNYIKCEIYEASNDISGAINGYKDIISTTQNEQMKVNCYTAIADIYKDKDDFSSEIDILTEAQNNLQGGANLVLKEMLGEAYYKDGNYTTAAQIFNELLESGYTRAYIYLNIAYAYQQSGDLVSAENILMQMKTKYPEDYRCYVQLAYVYMESEGYKNENSRDYEKVLDNYNLAVQYAPSGVNTAEVVQLKGKIDELESQGWL</sequence>
<keyword evidence="5" id="KW-0802">TPR repeat</keyword>
<dbReference type="PROSITE" id="PS50005">
    <property type="entry name" value="TPR"/>
    <property type="match status" value="1"/>
</dbReference>
<dbReference type="EMBL" id="JAHLOQ010000050">
    <property type="protein sequence ID" value="MBU5337344.1"/>
    <property type="molecule type" value="Genomic_DNA"/>
</dbReference>
<feature type="domain" description="Protein kinase" evidence="8">
    <location>
        <begin position="8"/>
        <end position="255"/>
    </location>
</feature>
<name>A0ABS6DZS9_9FIRM</name>
<keyword evidence="7" id="KW-0472">Membrane</keyword>
<dbReference type="SMART" id="SM00220">
    <property type="entry name" value="S_TKc"/>
    <property type="match status" value="1"/>
</dbReference>
<evidence type="ECO:0000256" key="2">
    <source>
        <dbReference type="ARBA" id="ARBA00022741"/>
    </source>
</evidence>
<evidence type="ECO:0000313" key="10">
    <source>
        <dbReference type="Proteomes" id="UP001196301"/>
    </source>
</evidence>
<dbReference type="InterPro" id="IPR017441">
    <property type="entry name" value="Protein_kinase_ATP_BS"/>
</dbReference>
<dbReference type="PANTHER" id="PTHR43289:SF34">
    <property type="entry name" value="SERINE_THREONINE-PROTEIN KINASE YBDM-RELATED"/>
    <property type="match status" value="1"/>
</dbReference>
<keyword evidence="10" id="KW-1185">Reference proteome</keyword>
<evidence type="ECO:0000256" key="6">
    <source>
        <dbReference type="PROSITE-ProRule" id="PRU10141"/>
    </source>
</evidence>
<feature type="transmembrane region" description="Helical" evidence="7">
    <location>
        <begin position="276"/>
        <end position="294"/>
    </location>
</feature>